<proteinExistence type="predicted"/>
<dbReference type="RefSeq" id="XP_001795526.1">
    <property type="nucleotide sequence ID" value="XM_001795474.1"/>
</dbReference>
<evidence type="ECO:0000256" key="1">
    <source>
        <dbReference type="SAM" id="MobiDB-lite"/>
    </source>
</evidence>
<dbReference type="EMBL" id="CH445331">
    <property type="protein sequence ID" value="EAT87507.1"/>
    <property type="molecule type" value="Genomic_DNA"/>
</dbReference>
<sequence>MAHEWYMTKTKIDQQQNSDDSLVWNFISIYSGAYTRFSLRCAVKHSDLLTSYTGFQIADTFYIIFERPECDLRGFMSGAKWLMQQLIGLAGALRAVHDSQLNKHGIGPHGVKPTKYNAVPGGRLSKFSRPHDIWSLAYLYLELLVWFSGVYGSYSAFIADVEEEEEVQEAPDAARDQLEQPASNEGF</sequence>
<accession>Q0USZ8</accession>
<evidence type="ECO:0000313" key="3">
    <source>
        <dbReference type="Proteomes" id="UP000001055"/>
    </source>
</evidence>
<reference evidence="3" key="1">
    <citation type="journal article" date="2007" name="Plant Cell">
        <title>Dothideomycete-plant interactions illuminated by genome sequencing and EST analysis of the wheat pathogen Stagonospora nodorum.</title>
        <authorList>
            <person name="Hane J.K."/>
            <person name="Lowe R.G."/>
            <person name="Solomon P.S."/>
            <person name="Tan K.C."/>
            <person name="Schoch C.L."/>
            <person name="Spatafora J.W."/>
            <person name="Crous P.W."/>
            <person name="Kodira C."/>
            <person name="Birren B.W."/>
            <person name="Galagan J.E."/>
            <person name="Torriani S.F."/>
            <person name="McDonald B.A."/>
            <person name="Oliver R.P."/>
        </authorList>
    </citation>
    <scope>NUCLEOTIDE SEQUENCE [LARGE SCALE GENOMIC DNA]</scope>
    <source>
        <strain evidence="3">SN15 / ATCC MYA-4574 / FGSC 10173</strain>
    </source>
</reference>
<protein>
    <recommendedName>
        <fullName evidence="4">Protein kinase domain-containing protein</fullName>
    </recommendedName>
</protein>
<evidence type="ECO:0008006" key="4">
    <source>
        <dbReference type="Google" id="ProtNLM"/>
    </source>
</evidence>
<organism evidence="2 3">
    <name type="scientific">Phaeosphaeria nodorum (strain SN15 / ATCC MYA-4574 / FGSC 10173)</name>
    <name type="common">Glume blotch fungus</name>
    <name type="synonym">Parastagonospora nodorum</name>
    <dbReference type="NCBI Taxonomy" id="321614"/>
    <lineage>
        <taxon>Eukaryota</taxon>
        <taxon>Fungi</taxon>
        <taxon>Dikarya</taxon>
        <taxon>Ascomycota</taxon>
        <taxon>Pezizomycotina</taxon>
        <taxon>Dothideomycetes</taxon>
        <taxon>Pleosporomycetidae</taxon>
        <taxon>Pleosporales</taxon>
        <taxon>Pleosporineae</taxon>
        <taxon>Phaeosphaeriaceae</taxon>
        <taxon>Parastagonospora</taxon>
    </lineage>
</organism>
<name>Q0USZ8_PHANO</name>
<dbReference type="InParanoid" id="Q0USZ8"/>
<dbReference type="KEGG" id="pno:SNOG_05116"/>
<feature type="region of interest" description="Disordered" evidence="1">
    <location>
        <begin position="167"/>
        <end position="187"/>
    </location>
</feature>
<gene>
    <name evidence="2" type="ORF">SNOG_05116</name>
</gene>
<dbReference type="AlphaFoldDB" id="Q0USZ8"/>
<dbReference type="Proteomes" id="UP000001055">
    <property type="component" value="Unassembled WGS sequence"/>
</dbReference>
<dbReference type="InterPro" id="IPR011009">
    <property type="entry name" value="Kinase-like_dom_sf"/>
</dbReference>
<dbReference type="SUPFAM" id="SSF56112">
    <property type="entry name" value="Protein kinase-like (PK-like)"/>
    <property type="match status" value="1"/>
</dbReference>
<dbReference type="GeneID" id="5972401"/>
<evidence type="ECO:0000313" key="2">
    <source>
        <dbReference type="EMBL" id="EAT87507.1"/>
    </source>
</evidence>